<keyword evidence="1" id="KW-0812">Transmembrane</keyword>
<name>A0A4U5NYL4_STECR</name>
<keyword evidence="1" id="KW-0472">Membrane</keyword>
<comment type="caution">
    <text evidence="2">The sequence shown here is derived from an EMBL/GenBank/DDBJ whole genome shotgun (WGS) entry which is preliminary data.</text>
</comment>
<feature type="transmembrane region" description="Helical" evidence="1">
    <location>
        <begin position="6"/>
        <end position="26"/>
    </location>
</feature>
<protein>
    <submittedName>
        <fullName evidence="2">Uncharacterized protein</fullName>
    </submittedName>
</protein>
<dbReference type="EMBL" id="AZBU02000003">
    <property type="protein sequence ID" value="TKR88686.1"/>
    <property type="molecule type" value="Genomic_DNA"/>
</dbReference>
<organism evidence="2 3">
    <name type="scientific">Steinernema carpocapsae</name>
    <name type="common">Entomopathogenic nematode</name>
    <dbReference type="NCBI Taxonomy" id="34508"/>
    <lineage>
        <taxon>Eukaryota</taxon>
        <taxon>Metazoa</taxon>
        <taxon>Ecdysozoa</taxon>
        <taxon>Nematoda</taxon>
        <taxon>Chromadorea</taxon>
        <taxon>Rhabditida</taxon>
        <taxon>Tylenchina</taxon>
        <taxon>Panagrolaimomorpha</taxon>
        <taxon>Strongyloidoidea</taxon>
        <taxon>Steinernematidae</taxon>
        <taxon>Steinernema</taxon>
    </lineage>
</organism>
<evidence type="ECO:0000313" key="2">
    <source>
        <dbReference type="EMBL" id="TKR88686.1"/>
    </source>
</evidence>
<keyword evidence="1" id="KW-1133">Transmembrane helix</keyword>
<evidence type="ECO:0000313" key="3">
    <source>
        <dbReference type="Proteomes" id="UP000298663"/>
    </source>
</evidence>
<accession>A0A4U5NYL4</accession>
<keyword evidence="3" id="KW-1185">Reference proteome</keyword>
<dbReference type="AlphaFoldDB" id="A0A4U5NYL4"/>
<gene>
    <name evidence="2" type="ORF">L596_012892</name>
</gene>
<sequence>MPQLMAFITVLDHLNLINFAISVFLSRILESLTAILKYSWFMLLPGSLVWFFYSMACKILSLTRLTNKKFAKLLLERKRFLWF</sequence>
<proteinExistence type="predicted"/>
<feature type="transmembrane region" description="Helical" evidence="1">
    <location>
        <begin position="38"/>
        <end position="56"/>
    </location>
</feature>
<reference evidence="2 3" key="2">
    <citation type="journal article" date="2019" name="G3 (Bethesda)">
        <title>Hybrid Assembly of the Genome of the Entomopathogenic Nematode Steinernema carpocapsae Identifies the X-Chromosome.</title>
        <authorList>
            <person name="Serra L."/>
            <person name="Macchietto M."/>
            <person name="Macias-Munoz A."/>
            <person name="McGill C.J."/>
            <person name="Rodriguez I.M."/>
            <person name="Rodriguez B."/>
            <person name="Murad R."/>
            <person name="Mortazavi A."/>
        </authorList>
    </citation>
    <scope>NUCLEOTIDE SEQUENCE [LARGE SCALE GENOMIC DNA]</scope>
    <source>
        <strain evidence="2 3">ALL</strain>
    </source>
</reference>
<evidence type="ECO:0000256" key="1">
    <source>
        <dbReference type="SAM" id="Phobius"/>
    </source>
</evidence>
<reference evidence="2 3" key="1">
    <citation type="journal article" date="2015" name="Genome Biol.">
        <title>Comparative genomics of Steinernema reveals deeply conserved gene regulatory networks.</title>
        <authorList>
            <person name="Dillman A.R."/>
            <person name="Macchietto M."/>
            <person name="Porter C.F."/>
            <person name="Rogers A."/>
            <person name="Williams B."/>
            <person name="Antoshechkin I."/>
            <person name="Lee M.M."/>
            <person name="Goodwin Z."/>
            <person name="Lu X."/>
            <person name="Lewis E.E."/>
            <person name="Goodrich-Blair H."/>
            <person name="Stock S.P."/>
            <person name="Adams B.J."/>
            <person name="Sternberg P.W."/>
            <person name="Mortazavi A."/>
        </authorList>
    </citation>
    <scope>NUCLEOTIDE SEQUENCE [LARGE SCALE GENOMIC DNA]</scope>
    <source>
        <strain evidence="2 3">ALL</strain>
    </source>
</reference>
<dbReference type="Proteomes" id="UP000298663">
    <property type="component" value="Unassembled WGS sequence"/>
</dbReference>